<gene>
    <name evidence="1" type="ORF">PCOR1329_LOCUS212</name>
</gene>
<evidence type="ECO:0000313" key="2">
    <source>
        <dbReference type="Proteomes" id="UP001189429"/>
    </source>
</evidence>
<feature type="non-terminal residue" evidence="1">
    <location>
        <position position="1"/>
    </location>
</feature>
<protein>
    <submittedName>
        <fullName evidence="1">Uncharacterized protein</fullName>
    </submittedName>
</protein>
<dbReference type="EMBL" id="CAUYUJ010000024">
    <property type="protein sequence ID" value="CAK0788276.1"/>
    <property type="molecule type" value="Genomic_DNA"/>
</dbReference>
<accession>A0ABN9P6J4</accession>
<proteinExistence type="predicted"/>
<organism evidence="1 2">
    <name type="scientific">Prorocentrum cordatum</name>
    <dbReference type="NCBI Taxonomy" id="2364126"/>
    <lineage>
        <taxon>Eukaryota</taxon>
        <taxon>Sar</taxon>
        <taxon>Alveolata</taxon>
        <taxon>Dinophyceae</taxon>
        <taxon>Prorocentrales</taxon>
        <taxon>Prorocentraceae</taxon>
        <taxon>Prorocentrum</taxon>
    </lineage>
</organism>
<dbReference type="Proteomes" id="UP001189429">
    <property type="component" value="Unassembled WGS sequence"/>
</dbReference>
<keyword evidence="2" id="KW-1185">Reference proteome</keyword>
<evidence type="ECO:0000313" key="1">
    <source>
        <dbReference type="EMBL" id="CAK0788276.1"/>
    </source>
</evidence>
<reference evidence="1" key="1">
    <citation type="submission" date="2023-10" db="EMBL/GenBank/DDBJ databases">
        <authorList>
            <person name="Chen Y."/>
            <person name="Shah S."/>
            <person name="Dougan E. K."/>
            <person name="Thang M."/>
            <person name="Chan C."/>
        </authorList>
    </citation>
    <scope>NUCLEOTIDE SEQUENCE [LARGE SCALE GENOMIC DNA]</scope>
</reference>
<name>A0ABN9P6J4_9DINO</name>
<sequence>ERALKGYLEALSSSERRRCGAIRGFAEQFDEVGQSSGLVWSLEGATLSVRLQEEAKKFTTRLLEEVRCGEDFAAVLRALQQLEAGQAGGFFWKGTSFIRPWRTGLRLLPGADPRDAPLRQTVPLGARRQQVAQDADVAAARLSGAELRPSLALHEQVGADRWGITKTDLHRLRREVEAAVATGNIVRTSRDMFDPADSAVGPNIYTVIDQLIKPMTRLAYLAYAWGKEIFTAWTPLCAKAAIKAGGQTNPVSA</sequence>
<comment type="caution">
    <text evidence="1">The sequence shown here is derived from an EMBL/GenBank/DDBJ whole genome shotgun (WGS) entry which is preliminary data.</text>
</comment>